<dbReference type="Proteomes" id="UP000326803">
    <property type="component" value="Segment"/>
</dbReference>
<dbReference type="RefSeq" id="YP_009954145.1">
    <property type="nucleotide sequence ID" value="NC_051629.1"/>
</dbReference>
<proteinExistence type="predicted"/>
<dbReference type="KEGG" id="vg:60325632"/>
<name>A0A5J6TI88_9CAUD</name>
<organism evidence="1 2">
    <name type="scientific">Mycobacterium phage Yuna</name>
    <dbReference type="NCBI Taxonomy" id="2599885"/>
    <lineage>
        <taxon>Viruses</taxon>
        <taxon>Duplodnaviria</taxon>
        <taxon>Heunggongvirae</taxon>
        <taxon>Uroviricota</taxon>
        <taxon>Caudoviricetes</taxon>
        <taxon>Weiservirinae</taxon>
        <taxon>Anayavirus</taxon>
        <taxon>Anayavirus yuna</taxon>
    </lineage>
</organism>
<sequence length="64" mass="7196">MHGCKLAGVSSARFGDPTRWLITRRAGRWTVRPPVGTFWGSRTDHDTGDQALADYRHQTARTRG</sequence>
<protein>
    <submittedName>
        <fullName evidence="1">Uncharacterized protein</fullName>
    </submittedName>
</protein>
<gene>
    <name evidence="1" type="primary">67</name>
    <name evidence="1" type="ORF">PBI_YUNA_67</name>
</gene>
<evidence type="ECO:0000313" key="1">
    <source>
        <dbReference type="EMBL" id="QFG09449.1"/>
    </source>
</evidence>
<dbReference type="GeneID" id="60325632"/>
<accession>A0A5J6TI88</accession>
<evidence type="ECO:0000313" key="2">
    <source>
        <dbReference type="Proteomes" id="UP000326803"/>
    </source>
</evidence>
<keyword evidence="2" id="KW-1185">Reference proteome</keyword>
<dbReference type="EMBL" id="MN234176">
    <property type="protein sequence ID" value="QFG09449.1"/>
    <property type="molecule type" value="Genomic_DNA"/>
</dbReference>
<reference evidence="1 2" key="1">
    <citation type="submission" date="2019-07" db="EMBL/GenBank/DDBJ databases">
        <authorList>
            <person name="Divens A.M."/>
            <person name="Garlena R.A."/>
            <person name="Russell D.A."/>
            <person name="Pope W.H."/>
            <person name="Jacobs-Sera D."/>
            <person name="Hatfull G.F."/>
        </authorList>
    </citation>
    <scope>NUCLEOTIDE SEQUENCE [LARGE SCALE GENOMIC DNA]</scope>
</reference>